<proteinExistence type="predicted"/>
<evidence type="ECO:0000313" key="3">
    <source>
        <dbReference type="WBParaSite" id="nRc.2.0.1.t27394-RA"/>
    </source>
</evidence>
<evidence type="ECO:0000313" key="2">
    <source>
        <dbReference type="Proteomes" id="UP000887565"/>
    </source>
</evidence>
<name>A0A915JMF8_ROMCU</name>
<dbReference type="AlphaFoldDB" id="A0A915JMF8"/>
<keyword evidence="2" id="KW-1185">Reference proteome</keyword>
<protein>
    <submittedName>
        <fullName evidence="3">Uncharacterized protein</fullName>
    </submittedName>
</protein>
<evidence type="ECO:0000256" key="1">
    <source>
        <dbReference type="SAM" id="MobiDB-lite"/>
    </source>
</evidence>
<organism evidence="2 3">
    <name type="scientific">Romanomermis culicivorax</name>
    <name type="common">Nematode worm</name>
    <dbReference type="NCBI Taxonomy" id="13658"/>
    <lineage>
        <taxon>Eukaryota</taxon>
        <taxon>Metazoa</taxon>
        <taxon>Ecdysozoa</taxon>
        <taxon>Nematoda</taxon>
        <taxon>Enoplea</taxon>
        <taxon>Dorylaimia</taxon>
        <taxon>Mermithida</taxon>
        <taxon>Mermithoidea</taxon>
        <taxon>Mermithidae</taxon>
        <taxon>Romanomermis</taxon>
    </lineage>
</organism>
<feature type="region of interest" description="Disordered" evidence="1">
    <location>
        <begin position="35"/>
        <end position="62"/>
    </location>
</feature>
<accession>A0A915JMF8</accession>
<reference evidence="3" key="1">
    <citation type="submission" date="2022-11" db="UniProtKB">
        <authorList>
            <consortium name="WormBaseParasite"/>
        </authorList>
    </citation>
    <scope>IDENTIFICATION</scope>
</reference>
<sequence>MFDVTILDQFNSVHAIAMAIPITIPDVAKGLGRSASSPFLKPRIRRDSEKQRQPPYLSSSTKCSRTGADVLAAENAKIFWRFAPSQ</sequence>
<dbReference type="Proteomes" id="UP000887565">
    <property type="component" value="Unplaced"/>
</dbReference>
<dbReference type="WBParaSite" id="nRc.2.0.1.t27394-RA">
    <property type="protein sequence ID" value="nRc.2.0.1.t27394-RA"/>
    <property type="gene ID" value="nRc.2.0.1.g27394"/>
</dbReference>